<reference evidence="2" key="1">
    <citation type="submission" date="2025-08" db="UniProtKB">
        <authorList>
            <consortium name="RefSeq"/>
        </authorList>
    </citation>
    <scope>IDENTIFICATION</scope>
</reference>
<evidence type="ECO:0000313" key="1">
    <source>
        <dbReference type="Proteomes" id="UP000189703"/>
    </source>
</evidence>
<dbReference type="InParanoid" id="A0A1U8AYL8"/>
<protein>
    <submittedName>
        <fullName evidence="2">Uncharacterized protein LOC104605430</fullName>
    </submittedName>
</protein>
<dbReference type="RefSeq" id="XP_010268502.1">
    <property type="nucleotide sequence ID" value="XM_010270200.2"/>
</dbReference>
<accession>A0A1U8AYL8</accession>
<keyword evidence="1" id="KW-1185">Reference proteome</keyword>
<evidence type="ECO:0000313" key="2">
    <source>
        <dbReference type="RefSeq" id="XP_010268502.1"/>
    </source>
</evidence>
<dbReference type="PANTHER" id="PTHR15852:SF66">
    <property type="entry name" value="OS09G0423700 PROTEIN"/>
    <property type="match status" value="1"/>
</dbReference>
<dbReference type="OrthoDB" id="535916at2759"/>
<sequence length="155" mass="16936">MSSCSCGRPVILARAVNRNYLIEHRKIRIDMGMMPYRSSGGNSGRLMTHGDFGVRASIVDSYESSSNFAKRMEQAWLISQQPRPIACSSCNSKGHVECKWCGGTGFFIIGDNMLCEVPSKNTSCIICAGKGSMCCSDCKGTGFRAKWLGHPPILK</sequence>
<dbReference type="STRING" id="4432.A0A1U8AYL8"/>
<dbReference type="FunCoup" id="A0A1U8AYL8">
    <property type="interactions" value="907"/>
</dbReference>
<proteinExistence type="predicted"/>
<gene>
    <name evidence="2" type="primary">LOC104605430</name>
</gene>
<name>A0A1U8AYL8_NELNU</name>
<dbReference type="GeneID" id="104605430"/>
<dbReference type="OMA" id="WLGQPPI"/>
<dbReference type="AlphaFoldDB" id="A0A1U8AYL8"/>
<organism evidence="1 2">
    <name type="scientific">Nelumbo nucifera</name>
    <name type="common">Sacred lotus</name>
    <dbReference type="NCBI Taxonomy" id="4432"/>
    <lineage>
        <taxon>Eukaryota</taxon>
        <taxon>Viridiplantae</taxon>
        <taxon>Streptophyta</taxon>
        <taxon>Embryophyta</taxon>
        <taxon>Tracheophyta</taxon>
        <taxon>Spermatophyta</taxon>
        <taxon>Magnoliopsida</taxon>
        <taxon>Proteales</taxon>
        <taxon>Nelumbonaceae</taxon>
        <taxon>Nelumbo</taxon>
    </lineage>
</organism>
<dbReference type="InterPro" id="IPR036410">
    <property type="entry name" value="HSP_DnaJ_Cys-rich_dom_sf"/>
</dbReference>
<dbReference type="PANTHER" id="PTHR15852">
    <property type="entry name" value="PLASTID TRANSCRIPTIONALLY ACTIVE PROTEIN"/>
    <property type="match status" value="1"/>
</dbReference>
<dbReference type="SUPFAM" id="SSF57938">
    <property type="entry name" value="DnaJ/Hsp40 cysteine-rich domain"/>
    <property type="match status" value="1"/>
</dbReference>
<dbReference type="Proteomes" id="UP000189703">
    <property type="component" value="Unplaced"/>
</dbReference>
<dbReference type="KEGG" id="nnu:104605430"/>
<dbReference type="eggNOG" id="ENOG502S16K">
    <property type="taxonomic scope" value="Eukaryota"/>
</dbReference>